<organism evidence="1 2">
    <name type="scientific">Pluteus cervinus</name>
    <dbReference type="NCBI Taxonomy" id="181527"/>
    <lineage>
        <taxon>Eukaryota</taxon>
        <taxon>Fungi</taxon>
        <taxon>Dikarya</taxon>
        <taxon>Basidiomycota</taxon>
        <taxon>Agaricomycotina</taxon>
        <taxon>Agaricomycetes</taxon>
        <taxon>Agaricomycetidae</taxon>
        <taxon>Agaricales</taxon>
        <taxon>Pluteineae</taxon>
        <taxon>Pluteaceae</taxon>
        <taxon>Pluteus</taxon>
    </lineage>
</organism>
<keyword evidence="2" id="KW-1185">Reference proteome</keyword>
<dbReference type="Proteomes" id="UP000308600">
    <property type="component" value="Unassembled WGS sequence"/>
</dbReference>
<protein>
    <submittedName>
        <fullName evidence="1">Uncharacterized protein</fullName>
    </submittedName>
</protein>
<proteinExistence type="predicted"/>
<reference evidence="1 2" key="1">
    <citation type="journal article" date="2019" name="Nat. Ecol. Evol.">
        <title>Megaphylogeny resolves global patterns of mushroom evolution.</title>
        <authorList>
            <person name="Varga T."/>
            <person name="Krizsan K."/>
            <person name="Foldi C."/>
            <person name="Dima B."/>
            <person name="Sanchez-Garcia M."/>
            <person name="Sanchez-Ramirez S."/>
            <person name="Szollosi G.J."/>
            <person name="Szarkandi J.G."/>
            <person name="Papp V."/>
            <person name="Albert L."/>
            <person name="Andreopoulos W."/>
            <person name="Angelini C."/>
            <person name="Antonin V."/>
            <person name="Barry K.W."/>
            <person name="Bougher N.L."/>
            <person name="Buchanan P."/>
            <person name="Buyck B."/>
            <person name="Bense V."/>
            <person name="Catcheside P."/>
            <person name="Chovatia M."/>
            <person name="Cooper J."/>
            <person name="Damon W."/>
            <person name="Desjardin D."/>
            <person name="Finy P."/>
            <person name="Geml J."/>
            <person name="Haridas S."/>
            <person name="Hughes K."/>
            <person name="Justo A."/>
            <person name="Karasinski D."/>
            <person name="Kautmanova I."/>
            <person name="Kiss B."/>
            <person name="Kocsube S."/>
            <person name="Kotiranta H."/>
            <person name="LaButti K.M."/>
            <person name="Lechner B.E."/>
            <person name="Liimatainen K."/>
            <person name="Lipzen A."/>
            <person name="Lukacs Z."/>
            <person name="Mihaltcheva S."/>
            <person name="Morgado L.N."/>
            <person name="Niskanen T."/>
            <person name="Noordeloos M.E."/>
            <person name="Ohm R.A."/>
            <person name="Ortiz-Santana B."/>
            <person name="Ovrebo C."/>
            <person name="Racz N."/>
            <person name="Riley R."/>
            <person name="Savchenko A."/>
            <person name="Shiryaev A."/>
            <person name="Soop K."/>
            <person name="Spirin V."/>
            <person name="Szebenyi C."/>
            <person name="Tomsovsky M."/>
            <person name="Tulloss R.E."/>
            <person name="Uehling J."/>
            <person name="Grigoriev I.V."/>
            <person name="Vagvolgyi C."/>
            <person name="Papp T."/>
            <person name="Martin F.M."/>
            <person name="Miettinen O."/>
            <person name="Hibbett D.S."/>
            <person name="Nagy L.G."/>
        </authorList>
    </citation>
    <scope>NUCLEOTIDE SEQUENCE [LARGE SCALE GENOMIC DNA]</scope>
    <source>
        <strain evidence="1 2">NL-1719</strain>
    </source>
</reference>
<sequence>MACRIGSSGNDAAGRGEDDKTKAGDDHDLQPPPMPAVFDPRFLPLSLDEVYISNATSKHPTYTIWTLSQDSTTSHTTLAFFFQLVLFSLLSAHPSSPQFLPTAIDSSTYRPSIHRLCSLSFSLTHIYARISKLRHRKTLISRLGPFQLRIRAHRHQLSPQPRQWGHARRLLGCSHLPSPPTVVDNQWNATLLRGPKHRYLTRTPFPL</sequence>
<accession>A0ACD3AA57</accession>
<name>A0ACD3AA57_9AGAR</name>
<dbReference type="EMBL" id="ML208574">
    <property type="protein sequence ID" value="TFK62565.1"/>
    <property type="molecule type" value="Genomic_DNA"/>
</dbReference>
<evidence type="ECO:0000313" key="1">
    <source>
        <dbReference type="EMBL" id="TFK62565.1"/>
    </source>
</evidence>
<evidence type="ECO:0000313" key="2">
    <source>
        <dbReference type="Proteomes" id="UP000308600"/>
    </source>
</evidence>
<gene>
    <name evidence="1" type="ORF">BDN72DRAFT_384906</name>
</gene>